<proteinExistence type="predicted"/>
<gene>
    <name evidence="1" type="ORF">C5S46_04730</name>
</gene>
<sequence>KQINGSTYLHNVVIALAADNEQQYIEVKQFFSRLTIPHLIIWCNGPAVNRVMNDLKNKELDLTYFSGKGKDTWISLGVATLDSYAVAMHDADIVSYARILPAKLFYPVVDPDLDFFFNKGYYARIDMEKLIMYGRVYRLMLSPLLNTLLEKTNSHSDFLKYMCAFKYPLSGEFCMTSDLALNIRIPGDWGLEVGLLAEVFKNITFKRTCQIDLEFYEHKHRSFKRDTEGGISKMIKDITKTIFRNLVEIDGFDINEAFLQSIIVQYKRIAQDHIRQYHADALCNRLNYNRHNEECIVEDISRLMLISGREYINNPTRMRLPDWKRAISAMPDIRQRLKEAALYDLDTYN</sequence>
<reference evidence="1" key="1">
    <citation type="submission" date="2018-09" db="EMBL/GenBank/DDBJ databases">
        <title>A genomic encyclopedia of anaerobic methanotrophic archaea.</title>
        <authorList>
            <person name="Skennerton C.T."/>
            <person name="Chadwick G.L."/>
            <person name="Laso-Perez R."/>
            <person name="Leu A.O."/>
            <person name="Speth D.R."/>
            <person name="Yu H."/>
            <person name="Morgan-Lang C."/>
            <person name="Hatzenpichler R."/>
            <person name="Goudeau D."/>
            <person name="Malmstrom R."/>
            <person name="Woyke T."/>
            <person name="Hallam S."/>
            <person name="Tyson G.W."/>
            <person name="Wegener G."/>
            <person name="Boetius A."/>
            <person name="Orphan V.J."/>
        </authorList>
    </citation>
    <scope>NUCLEOTIDE SEQUENCE</scope>
    <source>
        <strain evidence="1">CONS3730D10UFb2</strain>
    </source>
</reference>
<dbReference type="Proteomes" id="UP000315423">
    <property type="component" value="Unassembled WGS sequence"/>
</dbReference>
<protein>
    <submittedName>
        <fullName evidence="1">Glucosyl-3-phosphoglycerate synthase</fullName>
    </submittedName>
</protein>
<name>A0AC61SAC0_9EURY</name>
<dbReference type="EMBL" id="QYBA01000156">
    <property type="protein sequence ID" value="TKY91646.1"/>
    <property type="molecule type" value="Genomic_DNA"/>
</dbReference>
<feature type="non-terminal residue" evidence="1">
    <location>
        <position position="1"/>
    </location>
</feature>
<accession>A0AC61SAC0</accession>
<evidence type="ECO:0000313" key="1">
    <source>
        <dbReference type="EMBL" id="TKY91646.1"/>
    </source>
</evidence>
<evidence type="ECO:0000313" key="2">
    <source>
        <dbReference type="Proteomes" id="UP000315423"/>
    </source>
</evidence>
<organism evidence="1 2">
    <name type="scientific">Candidatus Methanomarinus sp</name>
    <dbReference type="NCBI Taxonomy" id="3386244"/>
    <lineage>
        <taxon>Archaea</taxon>
        <taxon>Methanobacteriati</taxon>
        <taxon>Methanobacteriota</taxon>
        <taxon>Stenosarchaea group</taxon>
        <taxon>Methanomicrobia</taxon>
        <taxon>Methanosarcinales</taxon>
        <taxon>ANME-2 cluster</taxon>
        <taxon>Candidatus Methanocomedenaceae</taxon>
        <taxon>Candidatus Methanomarinus</taxon>
    </lineage>
</organism>
<comment type="caution">
    <text evidence="1">The sequence shown here is derived from an EMBL/GenBank/DDBJ whole genome shotgun (WGS) entry which is preliminary data.</text>
</comment>